<dbReference type="InterPro" id="IPR025280">
    <property type="entry name" value="SNIPE"/>
</dbReference>
<feature type="domain" description="Bacteriophage T5 Orf172 DNA-binding" evidence="2">
    <location>
        <begin position="273"/>
        <end position="356"/>
    </location>
</feature>
<evidence type="ECO:0000313" key="4">
    <source>
        <dbReference type="Proteomes" id="UP001174210"/>
    </source>
</evidence>
<gene>
    <name evidence="3" type="ORF">P5G59_06775</name>
</gene>
<dbReference type="InterPro" id="IPR018306">
    <property type="entry name" value="Phage_T5_Orf172_DNA-bd"/>
</dbReference>
<feature type="coiled-coil region" evidence="1">
    <location>
        <begin position="181"/>
        <end position="225"/>
    </location>
</feature>
<dbReference type="EMBL" id="JAROCB010000002">
    <property type="protein sequence ID" value="MDN4596836.1"/>
    <property type="molecule type" value="Genomic_DNA"/>
</dbReference>
<evidence type="ECO:0000256" key="1">
    <source>
        <dbReference type="SAM" id="Coils"/>
    </source>
</evidence>
<reference evidence="3" key="1">
    <citation type="submission" date="2023-03" db="EMBL/GenBank/DDBJ databases">
        <title>MT1 and MT2 Draft Genomes of Novel Species.</title>
        <authorList>
            <person name="Venkateswaran K."/>
        </authorList>
    </citation>
    <scope>NUCLEOTIDE SEQUENCE</scope>
    <source>
        <strain evidence="3">F6_8S_P_1A</strain>
    </source>
</reference>
<dbReference type="Proteomes" id="UP001174210">
    <property type="component" value="Unassembled WGS sequence"/>
</dbReference>
<sequence length="402" mass="44999">MAEQTEDDGAGTPADPFAVRIAQLEAENAALRSRLAAGDAGESVVTDDAAVLQSVGIYRYHHPLESAAAYKERLSVLEARISALVVEGRAIEKSNLFTFNNSLAQGRRMTDDLSKLMLRAYNAEAENSLRTLRAGNVETAKSRLERSRTAIAKLGKLMEMRISDAFHELRVEEVELTADWLMKKQEEREAQREERARLREEAKVAKELADQRAQLDKERAHVLNALALLEGNGGADPELLVRLAEIDEAIKENDFRAANIRAGYVYVISNEGAFGKNVVKIGLTRRLEPRERIAELSGASVPFRFDIHALHYSDDAVSLETELHKHFADRALNRANPRKEFFFATPAEVREVLLRKVGNLLEYFEDADALEFRQSVGLWPQPHAFAQRLTTEGEQNLPAQPS</sequence>
<keyword evidence="1" id="KW-0175">Coiled coil</keyword>
<evidence type="ECO:0000259" key="2">
    <source>
        <dbReference type="SMART" id="SM00974"/>
    </source>
</evidence>
<organism evidence="3 4">
    <name type="scientific">Leifsonia virtsii</name>
    <dbReference type="NCBI Taxonomy" id="3035915"/>
    <lineage>
        <taxon>Bacteria</taxon>
        <taxon>Bacillati</taxon>
        <taxon>Actinomycetota</taxon>
        <taxon>Actinomycetes</taxon>
        <taxon>Micrococcales</taxon>
        <taxon>Microbacteriaceae</taxon>
        <taxon>Leifsonia</taxon>
    </lineage>
</organism>
<evidence type="ECO:0000313" key="3">
    <source>
        <dbReference type="EMBL" id="MDN4596836.1"/>
    </source>
</evidence>
<comment type="caution">
    <text evidence="3">The sequence shown here is derived from an EMBL/GenBank/DDBJ whole genome shotgun (WGS) entry which is preliminary data.</text>
</comment>
<dbReference type="Pfam" id="PF10544">
    <property type="entry name" value="T5orf172"/>
    <property type="match status" value="1"/>
</dbReference>
<name>A0ABT8IWR4_9MICO</name>
<proteinExistence type="predicted"/>
<protein>
    <submittedName>
        <fullName evidence="3">DUF4041 domain-containing protein</fullName>
    </submittedName>
</protein>
<dbReference type="Pfam" id="PF13250">
    <property type="entry name" value="SNIPE"/>
    <property type="match status" value="1"/>
</dbReference>
<accession>A0ABT8IWR4</accession>
<keyword evidence="4" id="KW-1185">Reference proteome</keyword>
<dbReference type="RefSeq" id="WP_301217233.1">
    <property type="nucleotide sequence ID" value="NZ_JAROCB010000002.1"/>
</dbReference>
<dbReference type="SMART" id="SM00974">
    <property type="entry name" value="T5orf172"/>
    <property type="match status" value="1"/>
</dbReference>